<evidence type="ECO:0000313" key="1">
    <source>
        <dbReference type="EMBL" id="GGK23025.1"/>
    </source>
</evidence>
<accession>A0A8J3BI22</accession>
<sequence length="50" mass="5749">MTKKEVFIKTKAMVSSHFKKPSMELEYSYTDKITSVKIGVVFDKHIGIKV</sequence>
<reference evidence="1" key="1">
    <citation type="journal article" date="2014" name="Int. J. Syst. Evol. Microbiol.">
        <title>Complete genome sequence of Corynebacterium casei LMG S-19264T (=DSM 44701T), isolated from a smear-ripened cheese.</title>
        <authorList>
            <consortium name="US DOE Joint Genome Institute (JGI-PGF)"/>
            <person name="Walter F."/>
            <person name="Albersmeier A."/>
            <person name="Kalinowski J."/>
            <person name="Ruckert C."/>
        </authorList>
    </citation>
    <scope>NUCLEOTIDE SEQUENCE</scope>
    <source>
        <strain evidence="1">JCM 12862</strain>
    </source>
</reference>
<reference evidence="1" key="2">
    <citation type="submission" date="2020-09" db="EMBL/GenBank/DDBJ databases">
        <authorList>
            <person name="Sun Q."/>
            <person name="Ohkuma M."/>
        </authorList>
    </citation>
    <scope>NUCLEOTIDE SEQUENCE</scope>
    <source>
        <strain evidence="1">JCM 12862</strain>
    </source>
</reference>
<dbReference type="AlphaFoldDB" id="A0A8J3BI22"/>
<keyword evidence="2" id="KW-1185">Reference proteome</keyword>
<proteinExistence type="predicted"/>
<comment type="caution">
    <text evidence="1">The sequence shown here is derived from an EMBL/GenBank/DDBJ whole genome shotgun (WGS) entry which is preliminary data.</text>
</comment>
<protein>
    <submittedName>
        <fullName evidence="1">Uncharacterized protein</fullName>
    </submittedName>
</protein>
<organism evidence="1 2">
    <name type="scientific">Yeosuana aromativorans</name>
    <dbReference type="NCBI Taxonomy" id="288019"/>
    <lineage>
        <taxon>Bacteria</taxon>
        <taxon>Pseudomonadati</taxon>
        <taxon>Bacteroidota</taxon>
        <taxon>Flavobacteriia</taxon>
        <taxon>Flavobacteriales</taxon>
        <taxon>Flavobacteriaceae</taxon>
        <taxon>Yeosuana</taxon>
    </lineage>
</organism>
<gene>
    <name evidence="1" type="ORF">GCM10007962_16540</name>
</gene>
<evidence type="ECO:0000313" key="2">
    <source>
        <dbReference type="Proteomes" id="UP000612329"/>
    </source>
</evidence>
<name>A0A8J3BI22_9FLAO</name>
<dbReference type="Proteomes" id="UP000612329">
    <property type="component" value="Unassembled WGS sequence"/>
</dbReference>
<dbReference type="EMBL" id="BMNR01000003">
    <property type="protein sequence ID" value="GGK23025.1"/>
    <property type="molecule type" value="Genomic_DNA"/>
</dbReference>